<dbReference type="InterPro" id="IPR051631">
    <property type="entry name" value="Ankyrin-KH/SAM_domain"/>
</dbReference>
<dbReference type="SUPFAM" id="SSF53335">
    <property type="entry name" value="S-adenosyl-L-methionine-dependent methyltransferases"/>
    <property type="match status" value="1"/>
</dbReference>
<dbReference type="SUPFAM" id="SSF48403">
    <property type="entry name" value="Ankyrin repeat"/>
    <property type="match status" value="1"/>
</dbReference>
<dbReference type="InterPro" id="IPR002110">
    <property type="entry name" value="Ankyrin_rpt"/>
</dbReference>
<dbReference type="PRINTS" id="PR01415">
    <property type="entry name" value="ANKYRIN"/>
</dbReference>
<feature type="repeat" description="ANK" evidence="6">
    <location>
        <begin position="262"/>
        <end position="294"/>
    </location>
</feature>
<feature type="repeat" description="ANK" evidence="6">
    <location>
        <begin position="161"/>
        <end position="193"/>
    </location>
</feature>
<dbReference type="InterPro" id="IPR002048">
    <property type="entry name" value="EF_hand_dom"/>
</dbReference>
<keyword evidence="3" id="KW-0677">Repeat</keyword>
<evidence type="ECO:0000256" key="5">
    <source>
        <dbReference type="ARBA" id="ARBA00023043"/>
    </source>
</evidence>
<dbReference type="InterPro" id="IPR018247">
    <property type="entry name" value="EF_Hand_1_Ca_BS"/>
</dbReference>
<evidence type="ECO:0000256" key="4">
    <source>
        <dbReference type="ARBA" id="ARBA00022837"/>
    </source>
</evidence>
<feature type="repeat" description="ANK" evidence="6">
    <location>
        <begin position="127"/>
        <end position="159"/>
    </location>
</feature>
<reference evidence="9 10" key="1">
    <citation type="submission" date="2016-02" db="EMBL/GenBank/DDBJ databases">
        <title>Genome analysis of coral dinoflagellate symbionts highlights evolutionary adaptations to a symbiotic lifestyle.</title>
        <authorList>
            <person name="Aranda M."/>
            <person name="Li Y."/>
            <person name="Liew Y.J."/>
            <person name="Baumgarten S."/>
            <person name="Simakov O."/>
            <person name="Wilson M."/>
            <person name="Piel J."/>
            <person name="Ashoor H."/>
            <person name="Bougouffa S."/>
            <person name="Bajic V.B."/>
            <person name="Ryu T."/>
            <person name="Ravasi T."/>
            <person name="Bayer T."/>
            <person name="Micklem G."/>
            <person name="Kim H."/>
            <person name="Bhak J."/>
            <person name="Lajeunesse T.C."/>
            <person name="Voolstra C.R."/>
        </authorList>
    </citation>
    <scope>NUCLEOTIDE SEQUENCE [LARGE SCALE GENOMIC DNA]</scope>
    <source>
        <strain evidence="9 10">CCMP2467</strain>
    </source>
</reference>
<dbReference type="PROSITE" id="PS50222">
    <property type="entry name" value="EF_HAND_2"/>
    <property type="match status" value="1"/>
</dbReference>
<keyword evidence="2" id="KW-0808">Transferase</keyword>
<dbReference type="AlphaFoldDB" id="A0A1Q9DI10"/>
<dbReference type="PANTHER" id="PTHR23206:SF8">
    <property type="entry name" value="ANKYRIN REPEAT AND KH DOMAIN-CONTAINING 1"/>
    <property type="match status" value="1"/>
</dbReference>
<name>A0A1Q9DI10_SYMMI</name>
<organism evidence="9 10">
    <name type="scientific">Symbiodinium microadriaticum</name>
    <name type="common">Dinoflagellate</name>
    <name type="synonym">Zooxanthella microadriatica</name>
    <dbReference type="NCBI Taxonomy" id="2951"/>
    <lineage>
        <taxon>Eukaryota</taxon>
        <taxon>Sar</taxon>
        <taxon>Alveolata</taxon>
        <taxon>Dinophyceae</taxon>
        <taxon>Suessiales</taxon>
        <taxon>Symbiodiniaceae</taxon>
        <taxon>Symbiodinium</taxon>
    </lineage>
</organism>
<protein>
    <submittedName>
        <fullName evidence="9">Ankyrin repeat domain-containing protein 50</fullName>
    </submittedName>
</protein>
<evidence type="ECO:0000313" key="10">
    <source>
        <dbReference type="Proteomes" id="UP000186817"/>
    </source>
</evidence>
<evidence type="ECO:0000256" key="7">
    <source>
        <dbReference type="SAM" id="MobiDB-lite"/>
    </source>
</evidence>
<dbReference type="Gene3D" id="1.25.40.20">
    <property type="entry name" value="Ankyrin repeat-containing domain"/>
    <property type="match status" value="2"/>
</dbReference>
<sequence>MLRVWRPSGEVTPKRNYNGDYRYLIEIFAIDAAEFQKLTHRDEPLRALKRHLQFLCGHPRFRQKLLFGDGSQVQKNPDLSAGAELQLIVLPFCEATPAQAGELCRAAQGNDASRVELLLDPDRPDGYDRTPLQVAAMSGHLEVARLLLEAKASSNQERAGDGATPLCLAAAHGHVEVACLLLRVGAELEKRIGASGATPLLLGSQVGSIEIVQLLLDARADHDKGYSSDGRTPLLVAASLGHASVVQLLLLAGADKDRCTNTGATALLLACQAGRVEVVQLLLEAGADRNKATDHGITPFLAACRSTHLEVARLLGPIHGDKDGVAEEGVLARFRPLGLRNSAGLRVPGRLLLGTGVTMVMLIPHNSAMFLARVSSDAVGALCSELEQQQIPTIGMAHFSREAGKVLCVMDIGQSVGRIMGSMQPPLRVSSKTTEWDENVMSASVDSPWCFEQRAWAERFFGSVGRAFAALDSDGSGTVSRHELRKACQKRCWAGDVDMLFNCLDVDEGSGHRATLDVCEVSFLDNWDEADKANVDIVLRYGRFGVERVPNWAPQIKASSSVRPPPRAASPPRSASARAEPARSAGAGNETAASPAEAEGQADQESLERQENNFHPKTCLVLCGGHQIPVFDSTVRMAEWVVSQVLRLFNKCQTGKKLVSSFRANQIAITDFHHALWPGVPVNILTPKQGRAEQARQAGEKQKFWPRQLTVPTSMLIAYIVFALAASKRNPAPRAVAANGFTTFLVMLASCLGDICLPHERIGDNARTNLRVDARGEIDSVEFWTSAFFQRNVQKGWAKDLADTKVKWITKEPIMGRVPLVEVLAFCLDPKRPTALKDQVTSRVYNLLTELARVLDEAVPRIRHSIDSLPSGSSAKVASKRRAVNETVILEALANKVWSGEALWLLLERMLSTAISTLPKAQKENLRPVSVSLPATVYMDASSVSKRPTELIWLWSPEKQIGGWCPPIVRFYVDDYEEIDEHCRQLIQDHHRWCEKAVGLPRAAPCVFDDVVKVFANDLTLPPMDPDQPAGTRFRALVRSVNNAPLRVRHHCYTHNQKCCLFGDKADVADLDISGLPCPDMSRAGLQQFQDGKTSIVFAAHAKMHAQKGTKLLIIENVRDTLMQYVRELRMDMIERLYSRYYTFKRLDVDPSHQGHAGMARPRVYLVLARKHRVQEMHDVQDMYQRVADFISGLVATEPQDYLVASRVDRLMEVNRVAVQRRKRLRSAA</sequence>
<dbReference type="GO" id="GO:0005509">
    <property type="term" value="F:calcium ion binding"/>
    <property type="evidence" value="ECO:0007669"/>
    <property type="project" value="InterPro"/>
</dbReference>
<dbReference type="PROSITE" id="PS50088">
    <property type="entry name" value="ANK_REPEAT"/>
    <property type="match status" value="5"/>
</dbReference>
<evidence type="ECO:0000313" key="9">
    <source>
        <dbReference type="EMBL" id="OLP94803.1"/>
    </source>
</evidence>
<feature type="region of interest" description="Disordered" evidence="7">
    <location>
        <begin position="557"/>
        <end position="609"/>
    </location>
</feature>
<dbReference type="Pfam" id="PF00145">
    <property type="entry name" value="DNA_methylase"/>
    <property type="match status" value="1"/>
</dbReference>
<keyword evidence="5 6" id="KW-0040">ANK repeat</keyword>
<comment type="caution">
    <text evidence="9">The sequence shown here is derived from an EMBL/GenBank/DDBJ whole genome shotgun (WGS) entry which is preliminary data.</text>
</comment>
<evidence type="ECO:0000256" key="2">
    <source>
        <dbReference type="ARBA" id="ARBA00022679"/>
    </source>
</evidence>
<evidence type="ECO:0000256" key="3">
    <source>
        <dbReference type="ARBA" id="ARBA00022737"/>
    </source>
</evidence>
<dbReference type="Gene3D" id="3.40.50.150">
    <property type="entry name" value="Vaccinia Virus protein VP39"/>
    <property type="match status" value="1"/>
</dbReference>
<evidence type="ECO:0000256" key="1">
    <source>
        <dbReference type="ARBA" id="ARBA00022603"/>
    </source>
</evidence>
<dbReference type="Proteomes" id="UP000186817">
    <property type="component" value="Unassembled WGS sequence"/>
</dbReference>
<keyword evidence="1" id="KW-0489">Methyltransferase</keyword>
<dbReference type="InterPro" id="IPR001525">
    <property type="entry name" value="C5_MeTfrase"/>
</dbReference>
<dbReference type="OrthoDB" id="539213at2759"/>
<dbReference type="GO" id="GO:0008168">
    <property type="term" value="F:methyltransferase activity"/>
    <property type="evidence" value="ECO:0007669"/>
    <property type="project" value="UniProtKB-KW"/>
</dbReference>
<dbReference type="PROSITE" id="PS50297">
    <property type="entry name" value="ANK_REP_REGION"/>
    <property type="match status" value="5"/>
</dbReference>
<keyword evidence="4" id="KW-0106">Calcium</keyword>
<dbReference type="Gene3D" id="1.10.238.10">
    <property type="entry name" value="EF-hand"/>
    <property type="match status" value="1"/>
</dbReference>
<evidence type="ECO:0000256" key="6">
    <source>
        <dbReference type="PROSITE-ProRule" id="PRU00023"/>
    </source>
</evidence>
<accession>A0A1Q9DI10</accession>
<dbReference type="EMBL" id="LSRX01000528">
    <property type="protein sequence ID" value="OLP94803.1"/>
    <property type="molecule type" value="Genomic_DNA"/>
</dbReference>
<dbReference type="InterPro" id="IPR036770">
    <property type="entry name" value="Ankyrin_rpt-contain_sf"/>
</dbReference>
<dbReference type="SMART" id="SM00248">
    <property type="entry name" value="ANK"/>
    <property type="match status" value="6"/>
</dbReference>
<feature type="domain" description="EF-hand" evidence="8">
    <location>
        <begin position="466"/>
        <end position="494"/>
    </location>
</feature>
<dbReference type="SUPFAM" id="SSF47473">
    <property type="entry name" value="EF-hand"/>
    <property type="match status" value="1"/>
</dbReference>
<evidence type="ECO:0000259" key="8">
    <source>
        <dbReference type="PROSITE" id="PS50222"/>
    </source>
</evidence>
<feature type="compositionally biased region" description="Low complexity" evidence="7">
    <location>
        <begin position="570"/>
        <end position="585"/>
    </location>
</feature>
<dbReference type="GO" id="GO:0032259">
    <property type="term" value="P:methylation"/>
    <property type="evidence" value="ECO:0007669"/>
    <property type="project" value="UniProtKB-KW"/>
</dbReference>
<dbReference type="PANTHER" id="PTHR23206">
    <property type="entry name" value="MASK PROTEIN"/>
    <property type="match status" value="1"/>
</dbReference>
<dbReference type="Pfam" id="PF12796">
    <property type="entry name" value="Ank_2"/>
    <property type="match status" value="2"/>
</dbReference>
<feature type="repeat" description="ANK" evidence="6">
    <location>
        <begin position="195"/>
        <end position="221"/>
    </location>
</feature>
<gene>
    <name evidence="9" type="primary">ANKRD50</name>
    <name evidence="9" type="ORF">AK812_SmicGene23150</name>
</gene>
<dbReference type="PROSITE" id="PS00018">
    <property type="entry name" value="EF_HAND_1"/>
    <property type="match status" value="1"/>
</dbReference>
<feature type="repeat" description="ANK" evidence="6">
    <location>
        <begin position="229"/>
        <end position="261"/>
    </location>
</feature>
<proteinExistence type="predicted"/>
<keyword evidence="10" id="KW-1185">Reference proteome</keyword>
<dbReference type="InterPro" id="IPR011992">
    <property type="entry name" value="EF-hand-dom_pair"/>
</dbReference>
<dbReference type="InterPro" id="IPR029063">
    <property type="entry name" value="SAM-dependent_MTases_sf"/>
</dbReference>